<dbReference type="AlphaFoldDB" id="A0AAN8SDI9"/>
<evidence type="ECO:0000256" key="1">
    <source>
        <dbReference type="ARBA" id="ARBA00001946"/>
    </source>
</evidence>
<sequence>MKELIFALIVVLAASGICEEESSSLEQCEDNVSHDDKYNSDTCKANGEMSESRERTFIMVKPDGVQRGLVGEIIKRFEQKGFKLVAMKFMWAKKELLEKHYADLASRPFFPGLIQYMSSGPVVPMVWEGLNVVKTGRVMLGATDPKDSAPGTIRGDLCIQVGRNIIHGSDAVESANKEINLWFKPEELTDWRREAEKWIYES</sequence>
<evidence type="ECO:0000256" key="10">
    <source>
        <dbReference type="SAM" id="SignalP"/>
    </source>
</evidence>
<comment type="caution">
    <text evidence="12">The sequence shown here is derived from an EMBL/GenBank/DDBJ whole genome shotgun (WGS) entry which is preliminary data.</text>
</comment>
<dbReference type="InterPro" id="IPR001564">
    <property type="entry name" value="Nucleoside_diP_kinase"/>
</dbReference>
<evidence type="ECO:0000256" key="7">
    <source>
        <dbReference type="PROSITE-ProRule" id="PRU00706"/>
    </source>
</evidence>
<dbReference type="Proteomes" id="UP001372834">
    <property type="component" value="Unassembled WGS sequence"/>
</dbReference>
<comment type="similarity">
    <text evidence="2 7 8">Belongs to the NDK family.</text>
</comment>
<evidence type="ECO:0000313" key="12">
    <source>
        <dbReference type="EMBL" id="KAK6643100.1"/>
    </source>
</evidence>
<dbReference type="InterPro" id="IPR023005">
    <property type="entry name" value="Nucleoside_diP_kinase_AS"/>
</dbReference>
<dbReference type="Pfam" id="PF00334">
    <property type="entry name" value="NDK"/>
    <property type="match status" value="1"/>
</dbReference>
<name>A0AAN8SDI9_POLSC</name>
<dbReference type="Gene3D" id="3.30.70.141">
    <property type="entry name" value="Nucleoside diphosphate kinase-like domain"/>
    <property type="match status" value="1"/>
</dbReference>
<keyword evidence="10" id="KW-0732">Signal</keyword>
<evidence type="ECO:0000256" key="6">
    <source>
        <dbReference type="ARBA" id="ARBA00022840"/>
    </source>
</evidence>
<feature type="binding site" evidence="7">
    <location>
        <position position="164"/>
    </location>
    <ligand>
        <name>ATP</name>
        <dbReference type="ChEBI" id="CHEBI:30616"/>
    </ligand>
</feature>
<feature type="active site" description="Pros-phosphohistidine intermediate" evidence="7">
    <location>
        <position position="167"/>
    </location>
</feature>
<reference evidence="12 13" key="1">
    <citation type="submission" date="2023-10" db="EMBL/GenBank/DDBJ databases">
        <title>Genomes of two closely related lineages of the louse Polyplax serrata with different host specificities.</title>
        <authorList>
            <person name="Martinu J."/>
            <person name="Tarabai H."/>
            <person name="Stefka J."/>
            <person name="Hypsa V."/>
        </authorList>
    </citation>
    <scope>NUCLEOTIDE SEQUENCE [LARGE SCALE GENOMIC DNA]</scope>
    <source>
        <strain evidence="12">HR10_N</strain>
    </source>
</reference>
<dbReference type="NCBIfam" id="NF001908">
    <property type="entry name" value="PRK00668.1"/>
    <property type="match status" value="1"/>
</dbReference>
<keyword evidence="5 9" id="KW-0418">Kinase</keyword>
<evidence type="ECO:0000256" key="9">
    <source>
        <dbReference type="RuleBase" id="RU004013"/>
    </source>
</evidence>
<evidence type="ECO:0000256" key="5">
    <source>
        <dbReference type="ARBA" id="ARBA00022777"/>
    </source>
</evidence>
<keyword evidence="4 9" id="KW-0547">Nucleotide-binding</keyword>
<dbReference type="SMART" id="SM00562">
    <property type="entry name" value="NDK"/>
    <property type="match status" value="1"/>
</dbReference>
<feature type="binding site" evidence="7">
    <location>
        <position position="61"/>
    </location>
    <ligand>
        <name>ATP</name>
        <dbReference type="ChEBI" id="CHEBI:30616"/>
    </ligand>
</feature>
<dbReference type="PROSITE" id="PS00469">
    <property type="entry name" value="NDPK"/>
    <property type="match status" value="1"/>
</dbReference>
<dbReference type="CDD" id="cd04413">
    <property type="entry name" value="NDPk_I"/>
    <property type="match status" value="1"/>
</dbReference>
<comment type="cofactor">
    <cofactor evidence="1">
        <name>Mg(2+)</name>
        <dbReference type="ChEBI" id="CHEBI:18420"/>
    </cofactor>
</comment>
<dbReference type="SUPFAM" id="SSF54919">
    <property type="entry name" value="Nucleoside diphosphate kinase, NDK"/>
    <property type="match status" value="1"/>
</dbReference>
<dbReference type="FunFam" id="3.30.70.141:FF:000002">
    <property type="entry name" value="Nucleoside diphosphate kinase"/>
    <property type="match status" value="1"/>
</dbReference>
<dbReference type="GO" id="GO:0006241">
    <property type="term" value="P:CTP biosynthetic process"/>
    <property type="evidence" value="ECO:0007669"/>
    <property type="project" value="InterPro"/>
</dbReference>
<dbReference type="EMBL" id="JAWJWE010000002">
    <property type="protein sequence ID" value="KAK6643100.1"/>
    <property type="molecule type" value="Genomic_DNA"/>
</dbReference>
<feature type="signal peptide" evidence="10">
    <location>
        <begin position="1"/>
        <end position="18"/>
    </location>
</feature>
<dbReference type="PROSITE" id="PS51374">
    <property type="entry name" value="NDPK_LIKE"/>
    <property type="match status" value="1"/>
</dbReference>
<protein>
    <recommendedName>
        <fullName evidence="9">Nucleoside diphosphate kinase</fullName>
        <ecNumber evidence="9">2.7.4.6</ecNumber>
    </recommendedName>
</protein>
<dbReference type="InterPro" id="IPR034907">
    <property type="entry name" value="NDK-like_dom"/>
</dbReference>
<evidence type="ECO:0000256" key="8">
    <source>
        <dbReference type="RuleBase" id="RU004011"/>
    </source>
</evidence>
<feature type="chain" id="PRO_5042837738" description="Nucleoside diphosphate kinase" evidence="10">
    <location>
        <begin position="19"/>
        <end position="202"/>
    </location>
</feature>
<evidence type="ECO:0000256" key="3">
    <source>
        <dbReference type="ARBA" id="ARBA00022679"/>
    </source>
</evidence>
<feature type="domain" description="Nucleoside diphosphate kinase-like" evidence="11">
    <location>
        <begin position="53"/>
        <end position="190"/>
    </location>
</feature>
<feature type="binding site" evidence="7">
    <location>
        <position position="154"/>
    </location>
    <ligand>
        <name>ATP</name>
        <dbReference type="ChEBI" id="CHEBI:30616"/>
    </ligand>
</feature>
<feature type="binding site" evidence="7">
    <location>
        <position position="143"/>
    </location>
    <ligand>
        <name>ATP</name>
        <dbReference type="ChEBI" id="CHEBI:30616"/>
    </ligand>
</feature>
<dbReference type="GO" id="GO:0006228">
    <property type="term" value="P:UTP biosynthetic process"/>
    <property type="evidence" value="ECO:0007669"/>
    <property type="project" value="InterPro"/>
</dbReference>
<dbReference type="HAMAP" id="MF_00451">
    <property type="entry name" value="NDP_kinase"/>
    <property type="match status" value="1"/>
</dbReference>
<keyword evidence="6 9" id="KW-0067">ATP-binding</keyword>
<feature type="binding site" evidence="7">
    <location>
        <position position="137"/>
    </location>
    <ligand>
        <name>ATP</name>
        <dbReference type="ChEBI" id="CHEBI:30616"/>
    </ligand>
</feature>
<proteinExistence type="inferred from homology"/>
<evidence type="ECO:0000313" key="13">
    <source>
        <dbReference type="Proteomes" id="UP001372834"/>
    </source>
</evidence>
<comment type="catalytic activity">
    <reaction evidence="9">
        <text>a 2'-deoxyribonucleoside 5'-diphosphate + ATP = a 2'-deoxyribonucleoside 5'-triphosphate + ADP</text>
        <dbReference type="Rhea" id="RHEA:44640"/>
        <dbReference type="ChEBI" id="CHEBI:30616"/>
        <dbReference type="ChEBI" id="CHEBI:61560"/>
        <dbReference type="ChEBI" id="CHEBI:73316"/>
        <dbReference type="ChEBI" id="CHEBI:456216"/>
        <dbReference type="EC" id="2.7.4.6"/>
    </reaction>
</comment>
<dbReference type="EC" id="2.7.4.6" evidence="9"/>
<dbReference type="GO" id="GO:0005524">
    <property type="term" value="F:ATP binding"/>
    <property type="evidence" value="ECO:0007669"/>
    <property type="project" value="UniProtKB-KW"/>
</dbReference>
<dbReference type="InterPro" id="IPR036850">
    <property type="entry name" value="NDK-like_dom_sf"/>
</dbReference>
<evidence type="ECO:0000259" key="11">
    <source>
        <dbReference type="SMART" id="SM00562"/>
    </source>
</evidence>
<dbReference type="PRINTS" id="PR01243">
    <property type="entry name" value="NUCDPKINASE"/>
</dbReference>
<dbReference type="GO" id="GO:0006183">
    <property type="term" value="P:GTP biosynthetic process"/>
    <property type="evidence" value="ECO:0007669"/>
    <property type="project" value="InterPro"/>
</dbReference>
<evidence type="ECO:0000256" key="2">
    <source>
        <dbReference type="ARBA" id="ARBA00008142"/>
    </source>
</evidence>
<evidence type="ECO:0000256" key="4">
    <source>
        <dbReference type="ARBA" id="ARBA00022741"/>
    </source>
</evidence>
<dbReference type="GO" id="GO:0004550">
    <property type="term" value="F:nucleoside diphosphate kinase activity"/>
    <property type="evidence" value="ECO:0007669"/>
    <property type="project" value="UniProtKB-EC"/>
</dbReference>
<dbReference type="PANTHER" id="PTHR11349">
    <property type="entry name" value="NUCLEOSIDE DIPHOSPHATE KINASE"/>
    <property type="match status" value="1"/>
</dbReference>
<accession>A0AAN8SDI9</accession>
<keyword evidence="3 9" id="KW-0808">Transferase</keyword>
<organism evidence="12 13">
    <name type="scientific">Polyplax serrata</name>
    <name type="common">Common mouse louse</name>
    <dbReference type="NCBI Taxonomy" id="468196"/>
    <lineage>
        <taxon>Eukaryota</taxon>
        <taxon>Metazoa</taxon>
        <taxon>Ecdysozoa</taxon>
        <taxon>Arthropoda</taxon>
        <taxon>Hexapoda</taxon>
        <taxon>Insecta</taxon>
        <taxon>Pterygota</taxon>
        <taxon>Neoptera</taxon>
        <taxon>Paraneoptera</taxon>
        <taxon>Psocodea</taxon>
        <taxon>Troctomorpha</taxon>
        <taxon>Phthiraptera</taxon>
        <taxon>Anoplura</taxon>
        <taxon>Polyplacidae</taxon>
        <taxon>Polyplax</taxon>
    </lineage>
</organism>
<feature type="binding site" evidence="7">
    <location>
        <position position="109"/>
    </location>
    <ligand>
        <name>ATP</name>
        <dbReference type="ChEBI" id="CHEBI:30616"/>
    </ligand>
</feature>
<gene>
    <name evidence="12" type="ORF">RUM43_004603</name>
</gene>